<comment type="caution">
    <text evidence="1">The sequence shown here is derived from an EMBL/GenBank/DDBJ whole genome shotgun (WGS) entry which is preliminary data.</text>
</comment>
<protein>
    <submittedName>
        <fullName evidence="1">Uncharacterized protein</fullName>
    </submittedName>
</protein>
<evidence type="ECO:0000313" key="2">
    <source>
        <dbReference type="Proteomes" id="UP001217089"/>
    </source>
</evidence>
<evidence type="ECO:0000313" key="1">
    <source>
        <dbReference type="EMBL" id="KAJ8314209.1"/>
    </source>
</evidence>
<organism evidence="1 2">
    <name type="scientific">Tegillarca granosa</name>
    <name type="common">Malaysian cockle</name>
    <name type="synonym">Anadara granosa</name>
    <dbReference type="NCBI Taxonomy" id="220873"/>
    <lineage>
        <taxon>Eukaryota</taxon>
        <taxon>Metazoa</taxon>
        <taxon>Spiralia</taxon>
        <taxon>Lophotrochozoa</taxon>
        <taxon>Mollusca</taxon>
        <taxon>Bivalvia</taxon>
        <taxon>Autobranchia</taxon>
        <taxon>Pteriomorphia</taxon>
        <taxon>Arcoida</taxon>
        <taxon>Arcoidea</taxon>
        <taxon>Arcidae</taxon>
        <taxon>Tegillarca</taxon>
    </lineage>
</organism>
<dbReference type="Proteomes" id="UP001217089">
    <property type="component" value="Unassembled WGS sequence"/>
</dbReference>
<name>A0ABQ9FA38_TEGGR</name>
<reference evidence="1 2" key="1">
    <citation type="submission" date="2022-12" db="EMBL/GenBank/DDBJ databases">
        <title>Chromosome-level genome of Tegillarca granosa.</title>
        <authorList>
            <person name="Kim J."/>
        </authorList>
    </citation>
    <scope>NUCLEOTIDE SEQUENCE [LARGE SCALE GENOMIC DNA]</scope>
    <source>
        <strain evidence="1">Teg-2019</strain>
        <tissue evidence="1">Adductor muscle</tissue>
    </source>
</reference>
<sequence length="64" mass="7439">MDMLQFKTGKLNKLNKKLLIFGALVEWVETTRTITDVQVLCDKKIRRILNIPYQTLDLSEGNVM</sequence>
<keyword evidence="2" id="KW-1185">Reference proteome</keyword>
<gene>
    <name evidence="1" type="ORF">KUTeg_008770</name>
</gene>
<proteinExistence type="predicted"/>
<accession>A0ABQ9FA38</accession>
<dbReference type="EMBL" id="JARBDR010000342">
    <property type="protein sequence ID" value="KAJ8314209.1"/>
    <property type="molecule type" value="Genomic_DNA"/>
</dbReference>